<dbReference type="Pfam" id="PF21053">
    <property type="entry name" value="BFA1_C"/>
    <property type="match status" value="1"/>
</dbReference>
<dbReference type="GO" id="GO:0005886">
    <property type="term" value="C:plasma membrane"/>
    <property type="evidence" value="ECO:0007669"/>
    <property type="project" value="TreeGrafter"/>
</dbReference>
<dbReference type="EMBL" id="CAACVJ010000032">
    <property type="protein sequence ID" value="VEP11930.1"/>
    <property type="molecule type" value="Genomic_DNA"/>
</dbReference>
<evidence type="ECO:0000313" key="3">
    <source>
        <dbReference type="EMBL" id="VEP11930.1"/>
    </source>
</evidence>
<keyword evidence="4" id="KW-1185">Reference proteome</keyword>
<sequence>MLSQWECFLKNLGEWHGSFTRLSAKGEETEDTPSIVTLEGRQDNQAVYQVVHYMPKDRPTRDVEVNYNSTSLNRSILFFEDGTFCQGSMQWSPYSQFGAEFGIIEGDRRLRMVELYNSSSSLEKVVLIREKLPNSQTPERPPLEVDNLVGEWQGKAITMYADLRNPDTFETHLTITKFSDRYIQQILSFGDRNITSTAKIEGNRLLFENSNLPIQILLLPDGASCNCPLETKLGHHFVLEMGWLLEPNRRKRIMRSFDDKGAWTSCTLVTETKIS</sequence>
<dbReference type="AlphaFoldDB" id="A0A563VKD8"/>
<dbReference type="PANTHER" id="PTHR33404">
    <property type="entry name" value="CELL DIVISION TOPOLOGICAL SPECIFICITY FACTOR HOMOLOG, CHLOROPLASTIC"/>
    <property type="match status" value="1"/>
</dbReference>
<dbReference type="Pfam" id="PF12204">
    <property type="entry name" value="DUF3598_N"/>
    <property type="match status" value="1"/>
</dbReference>
<dbReference type="GO" id="GO:0000918">
    <property type="term" value="P:division septum site selection"/>
    <property type="evidence" value="ECO:0007669"/>
    <property type="project" value="TreeGrafter"/>
</dbReference>
<dbReference type="OrthoDB" id="516684at2"/>
<dbReference type="InterPro" id="IPR048378">
    <property type="entry name" value="BFA1-like_C"/>
</dbReference>
<organism evidence="3 4">
    <name type="scientific">Hyella patelloides LEGE 07179</name>
    <dbReference type="NCBI Taxonomy" id="945734"/>
    <lineage>
        <taxon>Bacteria</taxon>
        <taxon>Bacillati</taxon>
        <taxon>Cyanobacteriota</taxon>
        <taxon>Cyanophyceae</taxon>
        <taxon>Pleurocapsales</taxon>
        <taxon>Hyellaceae</taxon>
        <taxon>Hyella</taxon>
    </lineage>
</organism>
<dbReference type="Proteomes" id="UP000320055">
    <property type="component" value="Unassembled WGS sequence"/>
</dbReference>
<proteinExistence type="predicted"/>
<reference evidence="3 4" key="1">
    <citation type="submission" date="2019-01" db="EMBL/GenBank/DDBJ databases">
        <authorList>
            <person name="Brito A."/>
        </authorList>
    </citation>
    <scope>NUCLEOTIDE SEQUENCE [LARGE SCALE GENOMIC DNA]</scope>
    <source>
        <strain evidence="3">1</strain>
    </source>
</reference>
<feature type="domain" description="DUF3598" evidence="1">
    <location>
        <begin position="1"/>
        <end position="134"/>
    </location>
</feature>
<accession>A0A563VKD8</accession>
<dbReference type="InterPro" id="IPR022017">
    <property type="entry name" value="BFA1-like_DUF3598"/>
</dbReference>
<feature type="domain" description="Biogenesis factor required for ATP synthase 1-like C-terminal" evidence="2">
    <location>
        <begin position="139"/>
        <end position="274"/>
    </location>
</feature>
<name>A0A563VKD8_9CYAN</name>
<gene>
    <name evidence="3" type="ORF">H1P_1270005</name>
</gene>
<evidence type="ECO:0000313" key="4">
    <source>
        <dbReference type="Proteomes" id="UP000320055"/>
    </source>
</evidence>
<evidence type="ECO:0000259" key="2">
    <source>
        <dbReference type="Pfam" id="PF21053"/>
    </source>
</evidence>
<dbReference type="InterPro" id="IPR012674">
    <property type="entry name" value="Calycin"/>
</dbReference>
<dbReference type="SUPFAM" id="SSF50814">
    <property type="entry name" value="Lipocalins"/>
    <property type="match status" value="2"/>
</dbReference>
<dbReference type="RefSeq" id="WP_144869765.1">
    <property type="nucleotide sequence ID" value="NZ_LR213880.1"/>
</dbReference>
<protein>
    <submittedName>
        <fullName evidence="3">Uncharacterized protein</fullName>
    </submittedName>
</protein>
<dbReference type="Gene3D" id="2.40.128.20">
    <property type="match status" value="2"/>
</dbReference>
<dbReference type="PANTHER" id="PTHR33404:SF1">
    <property type="entry name" value="SLL0497 PROTEIN"/>
    <property type="match status" value="1"/>
</dbReference>
<evidence type="ECO:0000259" key="1">
    <source>
        <dbReference type="Pfam" id="PF12204"/>
    </source>
</evidence>